<dbReference type="Proteomes" id="UP001412067">
    <property type="component" value="Unassembled WGS sequence"/>
</dbReference>
<gene>
    <name evidence="5" type="primary">POT7</name>
    <name evidence="5" type="ORF">KSP40_PGU020851</name>
</gene>
<feature type="transmembrane region" description="Helical" evidence="3">
    <location>
        <begin position="84"/>
        <end position="106"/>
    </location>
</feature>
<organism evidence="5 6">
    <name type="scientific">Platanthera guangdongensis</name>
    <dbReference type="NCBI Taxonomy" id="2320717"/>
    <lineage>
        <taxon>Eukaryota</taxon>
        <taxon>Viridiplantae</taxon>
        <taxon>Streptophyta</taxon>
        <taxon>Embryophyta</taxon>
        <taxon>Tracheophyta</taxon>
        <taxon>Spermatophyta</taxon>
        <taxon>Magnoliopsida</taxon>
        <taxon>Liliopsida</taxon>
        <taxon>Asparagales</taxon>
        <taxon>Orchidaceae</taxon>
        <taxon>Orchidoideae</taxon>
        <taxon>Orchideae</taxon>
        <taxon>Orchidinae</taxon>
        <taxon>Platanthera</taxon>
    </lineage>
</organism>
<reference evidence="5 6" key="1">
    <citation type="journal article" date="2022" name="Nat. Plants">
        <title>Genomes of leafy and leafless Platanthera orchids illuminate the evolution of mycoheterotrophy.</title>
        <authorList>
            <person name="Li M.H."/>
            <person name="Liu K.W."/>
            <person name="Li Z."/>
            <person name="Lu H.C."/>
            <person name="Ye Q.L."/>
            <person name="Zhang D."/>
            <person name="Wang J.Y."/>
            <person name="Li Y.F."/>
            <person name="Zhong Z.M."/>
            <person name="Liu X."/>
            <person name="Yu X."/>
            <person name="Liu D.K."/>
            <person name="Tu X.D."/>
            <person name="Liu B."/>
            <person name="Hao Y."/>
            <person name="Liao X.Y."/>
            <person name="Jiang Y.T."/>
            <person name="Sun W.H."/>
            <person name="Chen J."/>
            <person name="Chen Y.Q."/>
            <person name="Ai Y."/>
            <person name="Zhai J.W."/>
            <person name="Wu S.S."/>
            <person name="Zhou Z."/>
            <person name="Hsiao Y.Y."/>
            <person name="Wu W.L."/>
            <person name="Chen Y.Y."/>
            <person name="Lin Y.F."/>
            <person name="Hsu J.L."/>
            <person name="Li C.Y."/>
            <person name="Wang Z.W."/>
            <person name="Zhao X."/>
            <person name="Zhong W.Y."/>
            <person name="Ma X.K."/>
            <person name="Ma L."/>
            <person name="Huang J."/>
            <person name="Chen G.Z."/>
            <person name="Huang M.Z."/>
            <person name="Huang L."/>
            <person name="Peng D.H."/>
            <person name="Luo Y.B."/>
            <person name="Zou S.Q."/>
            <person name="Chen S.P."/>
            <person name="Lan S."/>
            <person name="Tsai W.C."/>
            <person name="Van de Peer Y."/>
            <person name="Liu Z.J."/>
        </authorList>
    </citation>
    <scope>NUCLEOTIDE SEQUENCE [LARGE SCALE GENOMIC DNA]</scope>
    <source>
        <strain evidence="5">Lor288</strain>
    </source>
</reference>
<keyword evidence="3" id="KW-1133">Transmembrane helix</keyword>
<accession>A0ABR2MA81</accession>
<protein>
    <submittedName>
        <fullName evidence="5">Potassium transporter 7</fullName>
    </submittedName>
</protein>
<dbReference type="EMBL" id="JBBWWR010000010">
    <property type="protein sequence ID" value="KAK8960530.1"/>
    <property type="molecule type" value="Genomic_DNA"/>
</dbReference>
<keyword evidence="6" id="KW-1185">Reference proteome</keyword>
<evidence type="ECO:0000256" key="2">
    <source>
        <dbReference type="SAM" id="MobiDB-lite"/>
    </source>
</evidence>
<dbReference type="PANTHER" id="PTHR30540:SF8">
    <property type="entry name" value="POTASSIUM TRANSPORTER 7"/>
    <property type="match status" value="1"/>
</dbReference>
<evidence type="ECO:0000256" key="1">
    <source>
        <dbReference type="ARBA" id="ARBA00008440"/>
    </source>
</evidence>
<evidence type="ECO:0000313" key="5">
    <source>
        <dbReference type="EMBL" id="KAK8960530.1"/>
    </source>
</evidence>
<proteinExistence type="inferred from homology"/>
<name>A0ABR2MA81_9ASPA</name>
<evidence type="ECO:0000313" key="6">
    <source>
        <dbReference type="Proteomes" id="UP001412067"/>
    </source>
</evidence>
<dbReference type="InterPro" id="IPR053951">
    <property type="entry name" value="K_trans_N"/>
</dbReference>
<comment type="similarity">
    <text evidence="1">Belongs to the HAK/KUP transporter (TC 2.A.72.3) family.</text>
</comment>
<feature type="region of interest" description="Disordered" evidence="2">
    <location>
        <begin position="1"/>
        <end position="46"/>
    </location>
</feature>
<evidence type="ECO:0000259" key="4">
    <source>
        <dbReference type="Pfam" id="PF02705"/>
    </source>
</evidence>
<sequence>MSEGSERDNGGLVKMDSTESRWVFQDDDDTHSEIQSSYESEEEGNGVQRLIRTGPRMDSFDVEALEVLSAQRHGVEDFNLVRSLVLVLQTLGVVFGDVGTSLLYTFDIMFNKYPISQKEDVLGALSLVLYTLILIALVKYTLIVLWGNDDGEGNVQM</sequence>
<evidence type="ECO:0000256" key="3">
    <source>
        <dbReference type="SAM" id="Phobius"/>
    </source>
</evidence>
<feature type="domain" description="K+ potassium transporter integral membrane" evidence="4">
    <location>
        <begin position="86"/>
        <end position="153"/>
    </location>
</feature>
<dbReference type="InterPro" id="IPR003855">
    <property type="entry name" value="K+_transporter"/>
</dbReference>
<feature type="transmembrane region" description="Helical" evidence="3">
    <location>
        <begin position="127"/>
        <end position="147"/>
    </location>
</feature>
<dbReference type="PANTHER" id="PTHR30540">
    <property type="entry name" value="OSMOTIC STRESS POTASSIUM TRANSPORTER"/>
    <property type="match status" value="1"/>
</dbReference>
<comment type="caution">
    <text evidence="5">The sequence shown here is derived from an EMBL/GenBank/DDBJ whole genome shotgun (WGS) entry which is preliminary data.</text>
</comment>
<keyword evidence="3" id="KW-0472">Membrane</keyword>
<keyword evidence="3" id="KW-0812">Transmembrane</keyword>
<dbReference type="Pfam" id="PF02705">
    <property type="entry name" value="K_trans"/>
    <property type="match status" value="1"/>
</dbReference>